<feature type="region of interest" description="Disordered" evidence="1">
    <location>
        <begin position="1260"/>
        <end position="1281"/>
    </location>
</feature>
<reference evidence="5" key="1">
    <citation type="journal article" date="2019" name="Database">
        <title>The radish genome database (RadishGD): an integrated information resource for radish genomics.</title>
        <authorList>
            <person name="Yu H.J."/>
            <person name="Baek S."/>
            <person name="Lee Y.J."/>
            <person name="Cho A."/>
            <person name="Mun J.H."/>
        </authorList>
    </citation>
    <scope>NUCLEOTIDE SEQUENCE [LARGE SCALE GENOMIC DNA]</scope>
    <source>
        <strain evidence="5">cv. WK10039</strain>
    </source>
</reference>
<feature type="domain" description="DUF8039" evidence="4">
    <location>
        <begin position="1502"/>
        <end position="1587"/>
    </location>
</feature>
<dbReference type="Pfam" id="PF13960">
    <property type="entry name" value="DUF4218"/>
    <property type="match status" value="1"/>
</dbReference>
<dbReference type="Pfam" id="PF26133">
    <property type="entry name" value="DUF8039"/>
    <property type="match status" value="3"/>
</dbReference>
<feature type="domain" description="DUF4218" evidence="2">
    <location>
        <begin position="708"/>
        <end position="820"/>
    </location>
</feature>
<dbReference type="PANTHER" id="PTHR10775">
    <property type="entry name" value="OS08G0208400 PROTEIN"/>
    <property type="match status" value="1"/>
</dbReference>
<evidence type="ECO:0000313" key="6">
    <source>
        <dbReference type="RefSeq" id="XP_018484156.1"/>
    </source>
</evidence>
<dbReference type="Proteomes" id="UP000504610">
    <property type="component" value="Chromosome 9"/>
</dbReference>
<evidence type="ECO:0000259" key="3">
    <source>
        <dbReference type="Pfam" id="PF13963"/>
    </source>
</evidence>
<dbReference type="KEGG" id="rsz:108854975"/>
<feature type="domain" description="DUF8039" evidence="4">
    <location>
        <begin position="1377"/>
        <end position="1461"/>
    </location>
</feature>
<reference evidence="6" key="2">
    <citation type="submission" date="2025-08" db="UniProtKB">
        <authorList>
            <consortium name="RefSeq"/>
        </authorList>
    </citation>
    <scope>IDENTIFICATION</scope>
    <source>
        <tissue evidence="6">Leaf</tissue>
    </source>
</reference>
<dbReference type="InterPro" id="IPR004252">
    <property type="entry name" value="Probable_transposase_24"/>
</dbReference>
<accession>A0A6J0NHD1</accession>
<evidence type="ECO:0000259" key="4">
    <source>
        <dbReference type="Pfam" id="PF26133"/>
    </source>
</evidence>
<feature type="domain" description="Transposase-associated" evidence="3">
    <location>
        <begin position="4"/>
        <end position="79"/>
    </location>
</feature>
<dbReference type="InterPro" id="IPR058352">
    <property type="entry name" value="DUF8039"/>
</dbReference>
<gene>
    <name evidence="6" type="primary">LOC108854975</name>
</gene>
<evidence type="ECO:0000256" key="1">
    <source>
        <dbReference type="SAM" id="MobiDB-lite"/>
    </source>
</evidence>
<feature type="domain" description="DUF8039" evidence="4">
    <location>
        <begin position="1280"/>
        <end position="1364"/>
    </location>
</feature>
<dbReference type="OrthoDB" id="6140357at2759"/>
<feature type="compositionally biased region" description="Basic and acidic residues" evidence="1">
    <location>
        <begin position="979"/>
        <end position="988"/>
    </location>
</feature>
<evidence type="ECO:0000313" key="5">
    <source>
        <dbReference type="Proteomes" id="UP000504610"/>
    </source>
</evidence>
<dbReference type="Pfam" id="PF03004">
    <property type="entry name" value="Transposase_24"/>
    <property type="match status" value="1"/>
</dbReference>
<feature type="region of interest" description="Disordered" evidence="1">
    <location>
        <begin position="1184"/>
        <end position="1207"/>
    </location>
</feature>
<protein>
    <submittedName>
        <fullName evidence="6">Uncharacterized protein LOC108854975</fullName>
    </submittedName>
</protein>
<dbReference type="PANTHER" id="PTHR10775:SF185">
    <property type="entry name" value="OS08G0208400 PROTEIN"/>
    <property type="match status" value="1"/>
</dbReference>
<feature type="compositionally biased region" description="Basic and acidic residues" evidence="1">
    <location>
        <begin position="932"/>
        <end position="961"/>
    </location>
</feature>
<dbReference type="InterPro" id="IPR004242">
    <property type="entry name" value="Transposase_21"/>
</dbReference>
<feature type="region of interest" description="Disordered" evidence="1">
    <location>
        <begin position="1470"/>
        <end position="1500"/>
    </location>
</feature>
<feature type="region of interest" description="Disordered" evidence="1">
    <location>
        <begin position="508"/>
        <end position="544"/>
    </location>
</feature>
<organism evidence="5 6">
    <name type="scientific">Raphanus sativus</name>
    <name type="common">Radish</name>
    <name type="synonym">Raphanus raphanistrum var. sativus</name>
    <dbReference type="NCBI Taxonomy" id="3726"/>
    <lineage>
        <taxon>Eukaryota</taxon>
        <taxon>Viridiplantae</taxon>
        <taxon>Streptophyta</taxon>
        <taxon>Embryophyta</taxon>
        <taxon>Tracheophyta</taxon>
        <taxon>Spermatophyta</taxon>
        <taxon>Magnoliopsida</taxon>
        <taxon>eudicotyledons</taxon>
        <taxon>Gunneridae</taxon>
        <taxon>Pentapetalae</taxon>
        <taxon>rosids</taxon>
        <taxon>malvids</taxon>
        <taxon>Brassicales</taxon>
        <taxon>Brassicaceae</taxon>
        <taxon>Brassiceae</taxon>
        <taxon>Raphanus</taxon>
    </lineage>
</organism>
<feature type="compositionally biased region" description="Acidic residues" evidence="1">
    <location>
        <begin position="523"/>
        <end position="544"/>
    </location>
</feature>
<feature type="region of interest" description="Disordered" evidence="1">
    <location>
        <begin position="906"/>
        <end position="988"/>
    </location>
</feature>
<dbReference type="InterPro" id="IPR025452">
    <property type="entry name" value="DUF4218"/>
</dbReference>
<dbReference type="RefSeq" id="XP_018484156.1">
    <property type="nucleotide sequence ID" value="XM_018628654.2"/>
</dbReference>
<feature type="compositionally biased region" description="Polar residues" evidence="1">
    <location>
        <begin position="1470"/>
        <end position="1480"/>
    </location>
</feature>
<sequence>MLDKSWVHLCRVDSAYERGARGFVNAVSDKLEVNGKIVCPCARCRNLDRHTSDEVVSHLVINGMDDAYKGRPDWFHHGEDNSVAVVEARDRLWNGEILSLYEAAKCLDEDLVIRGAQSGESVEGEDMKEDEFLAKLAEAETPLYPTCASHSKLSAVVSLFRIKSQNGWSDKSFDDLLQTLPNMLPEDNVLHTSTYDVKKFLKSFDMGYQKIHACVNDCCLFRKKLQKAESCPKCKSSRWKTNMHTGEFKKGVPQKVLRYFPVIPRLKRMFRSEKVAMDLRWHFSNKSTDGKLRHPVDSVTWKSMNDKYPSFAAEERNLRLGLSTDGFNPFSMKNTRYSCWPVLLVNYNMAPDLCMKEENIMLSLLIPGPHQPGNSIDVYLEPLIEDLKQLWCIGELTYDAVSKSTFTLRAMLLWTISDFPAYGNLAGCKVKGRMGCPICGKHTDSLWLSHGRKFVFMGHRKCLPPLHSFRGKKTWFDGKTEHGTKGRILTGRNVSFVLRNYKNDFGNRKQTGKKRAARVDIPSDNEEEVSESDEDEEQEDKDEEELSRWKKRSIFFTLPYWEELPVRHNIDVMHVERNVAASLISTLLHCGNSKDGLKARKDLQSLGIRKDLHPKAQGKRTLLPAAPWSLSKSEKQIFCKRLFDFKGPDGYCANISSCVSLEECKVMGLKSHDYHVLMQQLLPVAIRGLLPKGPRVAIFRLCAFFNLLCQRVIDMEQLQQMENEIVETLCIFERFWPPSFFDIMVHLCVHLGREARLGGPVHFRWMYPFERYMKVLKDYVRNTARPEGCIAESYLADECMKFCSAFLKTTTNVEEKQDRNTEYESHSILEGRPISAARSFTLTDMDKKIAHLAVIQNTAMVDPYVEIAMVKGRKTTKKRKNTLPNVAPEFVGTIYPEGTQHETRIEETLPQDKQPEVTQQEDTPMTQDTQQEDTHQEDTHQETQPGEKEPEKDSQGAKGRDDDTDMVQPQPKKHRGPTKMKDIARDPNARIRVDFTELGEPCGEGSVKLSSYLGPLVREHVPVVIDDWRKIGEDRKTVLWKSVKLRFELDGEYEKAAVMKQMGCIWRASKSRLVNQIIKADNHAERLKLRPDNIPLSEWRKFVKEKTSKEFKAVSDSYKERRRKQIPHTCSRKGMVRLAEDLKKESSDPAEVTRLNVWVKSRTKKDGTAVNTDAAEKIEKANEFIQADDHPGSSSSNPKQDTLTQILGPDNPGRLRAMGRGMSVSKLALFEVKSKHVTEMQHTQNKLQKQVHELQEALAKMNSRRPDSEEGENSAQRSVNKTTPQPKCILYDWCDKECKVADGRVLSSDEMEFVNNVPLGPNSVKVVIETAFEEDAFLWRPAPKFFTIGQAVGETVAWPQDSVLVLEEELSPNSPETVEMNKCKLLHWLTDDEETVAEGRWESRDPKALVDGLPLGPNAVKVFIDAVTLPETFLWRPTEKHSSLRDCLKSFVAWPVSRVLFENLNTESPAPASLHTQSEVRTPPAPAKISKPFSQTPSSSQKVVKEGQKCKLLDITGQKVVVAEGRWSSNNPEQLVHFVPLGNNAVRVWVDVVKVNDAIVWRPTSAVECMEDAIGTTIAWPEDKVIIV</sequence>
<dbReference type="GeneID" id="108854975"/>
<dbReference type="Pfam" id="PF02992">
    <property type="entry name" value="Transposase_21"/>
    <property type="match status" value="1"/>
</dbReference>
<dbReference type="Pfam" id="PF13963">
    <property type="entry name" value="Transpos_assoc"/>
    <property type="match status" value="1"/>
</dbReference>
<name>A0A6J0NHD1_RAPSA</name>
<proteinExistence type="predicted"/>
<dbReference type="InterPro" id="IPR029480">
    <property type="entry name" value="Transpos_assoc"/>
</dbReference>
<evidence type="ECO:0000259" key="2">
    <source>
        <dbReference type="Pfam" id="PF13960"/>
    </source>
</evidence>
<keyword evidence="5" id="KW-1185">Reference proteome</keyword>
<feature type="compositionally biased region" description="Polar residues" evidence="1">
    <location>
        <begin position="916"/>
        <end position="925"/>
    </location>
</feature>
<feature type="compositionally biased region" description="Polar residues" evidence="1">
    <location>
        <begin position="1192"/>
        <end position="1205"/>
    </location>
</feature>